<organism evidence="5 6">
    <name type="scientific">Quercus rubra</name>
    <name type="common">Northern red oak</name>
    <name type="synonym">Quercus borealis</name>
    <dbReference type="NCBI Taxonomy" id="3512"/>
    <lineage>
        <taxon>Eukaryota</taxon>
        <taxon>Viridiplantae</taxon>
        <taxon>Streptophyta</taxon>
        <taxon>Embryophyta</taxon>
        <taxon>Tracheophyta</taxon>
        <taxon>Spermatophyta</taxon>
        <taxon>Magnoliopsida</taxon>
        <taxon>eudicotyledons</taxon>
        <taxon>Gunneridae</taxon>
        <taxon>Pentapetalae</taxon>
        <taxon>rosids</taxon>
        <taxon>fabids</taxon>
        <taxon>Fagales</taxon>
        <taxon>Fagaceae</taxon>
        <taxon>Quercus</taxon>
    </lineage>
</organism>
<feature type="transmembrane region" description="Helical" evidence="3">
    <location>
        <begin position="718"/>
        <end position="750"/>
    </location>
</feature>
<dbReference type="EMBL" id="JAXUIC010000004">
    <property type="protein sequence ID" value="KAK4593450.1"/>
    <property type="molecule type" value="Genomic_DNA"/>
</dbReference>
<accession>A0AAN7FPA0</accession>
<dbReference type="Proteomes" id="UP001324115">
    <property type="component" value="Unassembled WGS sequence"/>
</dbReference>
<dbReference type="PANTHER" id="PTHR24177:SF329">
    <property type="entry name" value="ANKYRIN REPEAT PROTEIN"/>
    <property type="match status" value="1"/>
</dbReference>
<evidence type="ECO:0000256" key="3">
    <source>
        <dbReference type="SAM" id="Phobius"/>
    </source>
</evidence>
<dbReference type="Pfam" id="PF13962">
    <property type="entry name" value="PGG"/>
    <property type="match status" value="1"/>
</dbReference>
<dbReference type="SUPFAM" id="SSF48403">
    <property type="entry name" value="Ankyrin repeat"/>
    <property type="match status" value="1"/>
</dbReference>
<feature type="transmembrane region" description="Helical" evidence="3">
    <location>
        <begin position="643"/>
        <end position="666"/>
    </location>
</feature>
<dbReference type="InterPro" id="IPR026961">
    <property type="entry name" value="PGG_dom"/>
</dbReference>
<keyword evidence="3" id="KW-0812">Transmembrane</keyword>
<feature type="region of interest" description="Disordered" evidence="2">
    <location>
        <begin position="90"/>
        <end position="118"/>
    </location>
</feature>
<sequence length="762" mass="85248">MPVLEVLSGEDNYLKWSVRVKTYLMAQDLWDIVEATNEPPTPENEASFKAWRKMNAMALHVIQISCGPDTFSDIMEITSARNAWETLAEKYKPKGPDPSSSMASVPLEEDNLDSNTKSGTIQISSDIREITSDRMASVPLEEDKLDSSTKPGESDKKGNIDDGVEIYMDLYKALQIGDWNAAKEFLNRHPHAISAKITANDQTALHVAAEAGHVHIVEELVKQMSEENLEIKDIYDYTALARAAYNGNYRIAECMLGKSENLISIGADEGIIPVVLAFFNGHLELARYLYSLTPLEILEAEEGKMAATVVCEAIYNKALDIALDLVKRSPRLVVAKDRGGSSPFYALACMPDYFLSGNRLVFWKRWIYSGINIQSGGPINDVRLNIQKPAGNRSRSNGKEIIGSGIYSLSQLVSKLRTLLGIEHLYEMKLAHFLSRELLSRMKDQILISNTPQRTTGRVYGAILRAVKEGIFDIVKANPDLVWSHDEKSRSIFSVAVQYRHAKIFSLIYGLDIKSSLTSCADSFYDNNLLHMAGMSAPSTSLNDIPGAALQMQRELQWFKEVESIVPPRVHVKLNNEGLTPRELFTKNHNDMRKEGERWMKDTATSCTVVGALIVTIMFAAVFTVPGGNDQNNGFPIFLNKKLFMVFIVSDALSLFSSSTSVLMFLGILTSRYAEEDFLESLPKKMIIGLFTLFFSIATMMTAFSAALFLMLHEQSWIFKPVICLASIPITLFVLMQFPLLVSMAISTYGPSIFDRKMKRWF</sequence>
<dbReference type="PANTHER" id="PTHR24177">
    <property type="entry name" value="CASKIN"/>
    <property type="match status" value="1"/>
</dbReference>
<keyword evidence="6" id="KW-1185">Reference proteome</keyword>
<dbReference type="Pfam" id="PF14223">
    <property type="entry name" value="Retrotran_gag_2"/>
    <property type="match status" value="1"/>
</dbReference>
<evidence type="ECO:0000259" key="4">
    <source>
        <dbReference type="Pfam" id="PF13962"/>
    </source>
</evidence>
<dbReference type="InterPro" id="IPR002110">
    <property type="entry name" value="Ankyrin_rpt"/>
</dbReference>
<comment type="caution">
    <text evidence="5">The sequence shown here is derived from an EMBL/GenBank/DDBJ whole genome shotgun (WGS) entry which is preliminary data.</text>
</comment>
<evidence type="ECO:0000313" key="5">
    <source>
        <dbReference type="EMBL" id="KAK4593450.1"/>
    </source>
</evidence>
<protein>
    <recommendedName>
        <fullName evidence="4">PGG domain-containing protein</fullName>
    </recommendedName>
</protein>
<dbReference type="Pfam" id="PF12796">
    <property type="entry name" value="Ank_2"/>
    <property type="match status" value="1"/>
</dbReference>
<feature type="compositionally biased region" description="Basic and acidic residues" evidence="2">
    <location>
        <begin position="141"/>
        <end position="160"/>
    </location>
</feature>
<keyword evidence="3" id="KW-1133">Transmembrane helix</keyword>
<feature type="transmembrane region" description="Helical" evidence="3">
    <location>
        <begin position="603"/>
        <end position="623"/>
    </location>
</feature>
<gene>
    <name evidence="5" type="ORF">RGQ29_017524</name>
</gene>
<feature type="transmembrane region" description="Helical" evidence="3">
    <location>
        <begin position="687"/>
        <end position="712"/>
    </location>
</feature>
<dbReference type="PROSITE" id="PS50297">
    <property type="entry name" value="ANK_REP_REGION"/>
    <property type="match status" value="1"/>
</dbReference>
<dbReference type="Gene3D" id="1.25.40.20">
    <property type="entry name" value="Ankyrin repeat-containing domain"/>
    <property type="match status" value="1"/>
</dbReference>
<feature type="domain" description="PGG" evidence="4">
    <location>
        <begin position="598"/>
        <end position="710"/>
    </location>
</feature>
<dbReference type="InterPro" id="IPR036770">
    <property type="entry name" value="Ankyrin_rpt-contain_sf"/>
</dbReference>
<feature type="region of interest" description="Disordered" evidence="2">
    <location>
        <begin position="132"/>
        <end position="160"/>
    </location>
</feature>
<proteinExistence type="predicted"/>
<evidence type="ECO:0000313" key="6">
    <source>
        <dbReference type="Proteomes" id="UP001324115"/>
    </source>
</evidence>
<dbReference type="AlphaFoldDB" id="A0AAN7FPA0"/>
<dbReference type="SMART" id="SM00248">
    <property type="entry name" value="ANK"/>
    <property type="match status" value="3"/>
</dbReference>
<keyword evidence="1" id="KW-0040">ANK repeat</keyword>
<dbReference type="PROSITE" id="PS50088">
    <property type="entry name" value="ANK_REPEAT"/>
    <property type="match status" value="1"/>
</dbReference>
<evidence type="ECO:0000256" key="1">
    <source>
        <dbReference type="PROSITE-ProRule" id="PRU00023"/>
    </source>
</evidence>
<dbReference type="GO" id="GO:0016020">
    <property type="term" value="C:membrane"/>
    <property type="evidence" value="ECO:0007669"/>
    <property type="project" value="TreeGrafter"/>
</dbReference>
<name>A0AAN7FPA0_QUERU</name>
<feature type="repeat" description="ANK" evidence="1">
    <location>
        <begin position="200"/>
        <end position="232"/>
    </location>
</feature>
<evidence type="ECO:0000256" key="2">
    <source>
        <dbReference type="SAM" id="MobiDB-lite"/>
    </source>
</evidence>
<reference evidence="5 6" key="1">
    <citation type="journal article" date="2023" name="G3 (Bethesda)">
        <title>A haplotype-resolved chromosome-scale genome for Quercus rubra L. provides insights into the genetics of adaptive traits for red oak species.</title>
        <authorList>
            <person name="Kapoor B."/>
            <person name="Jenkins J."/>
            <person name="Schmutz J."/>
            <person name="Zhebentyayeva T."/>
            <person name="Kuelheim C."/>
            <person name="Coggeshall M."/>
            <person name="Heim C."/>
            <person name="Lasky J.R."/>
            <person name="Leites L."/>
            <person name="Islam-Faridi N."/>
            <person name="Romero-Severson J."/>
            <person name="DeLeo V.L."/>
            <person name="Lucas S.M."/>
            <person name="Lazic D."/>
            <person name="Gailing O."/>
            <person name="Carlson J."/>
            <person name="Staton M."/>
        </authorList>
    </citation>
    <scope>NUCLEOTIDE SEQUENCE [LARGE SCALE GENOMIC DNA]</scope>
    <source>
        <strain evidence="5">Pseudo-F2</strain>
    </source>
</reference>
<keyword evidence="3" id="KW-0472">Membrane</keyword>